<accession>A0ABM9CU53</accession>
<feature type="signal peptide" evidence="2">
    <location>
        <begin position="1"/>
        <end position="25"/>
    </location>
</feature>
<feature type="chain" id="PRO_5045513870" description="SLH domain-containing protein" evidence="2">
    <location>
        <begin position="26"/>
        <end position="612"/>
    </location>
</feature>
<dbReference type="PANTHER" id="PTHR43308">
    <property type="entry name" value="OUTER MEMBRANE PROTEIN ALPHA-RELATED"/>
    <property type="match status" value="1"/>
</dbReference>
<comment type="caution">
    <text evidence="4">The sequence shown here is derived from an EMBL/GenBank/DDBJ whole genome shotgun (WGS) entry which is preliminary data.</text>
</comment>
<name>A0ABM9CU53_9BACL</name>
<organism evidence="4 5">
    <name type="scientific">Paenibacillus auburnensis</name>
    <dbReference type="NCBI Taxonomy" id="2905649"/>
    <lineage>
        <taxon>Bacteria</taxon>
        <taxon>Bacillati</taxon>
        <taxon>Bacillota</taxon>
        <taxon>Bacilli</taxon>
        <taxon>Bacillales</taxon>
        <taxon>Paenibacillaceae</taxon>
        <taxon>Paenibacillus</taxon>
    </lineage>
</organism>
<keyword evidence="2" id="KW-0732">Signal</keyword>
<dbReference type="PANTHER" id="PTHR43308:SF5">
    <property type="entry name" value="S-LAYER PROTEIN _ PEPTIDOGLYCAN ENDO-BETA-N-ACETYLGLUCOSAMINIDASE"/>
    <property type="match status" value="1"/>
</dbReference>
<reference evidence="4" key="1">
    <citation type="submission" date="2022-01" db="EMBL/GenBank/DDBJ databases">
        <authorList>
            <person name="Criscuolo A."/>
        </authorList>
    </citation>
    <scope>NUCLEOTIDE SEQUENCE</scope>
    <source>
        <strain evidence="4">CIP111892</strain>
    </source>
</reference>
<feature type="compositionally biased region" description="Gly residues" evidence="1">
    <location>
        <begin position="118"/>
        <end position="162"/>
    </location>
</feature>
<dbReference type="InterPro" id="IPR001119">
    <property type="entry name" value="SLH_dom"/>
</dbReference>
<dbReference type="Pfam" id="PF00395">
    <property type="entry name" value="SLH"/>
    <property type="match status" value="3"/>
</dbReference>
<feature type="domain" description="SLH" evidence="3">
    <location>
        <begin position="552"/>
        <end position="612"/>
    </location>
</feature>
<dbReference type="InterPro" id="IPR051465">
    <property type="entry name" value="Cell_Envelope_Struct_Comp"/>
</dbReference>
<evidence type="ECO:0000256" key="1">
    <source>
        <dbReference type="SAM" id="MobiDB-lite"/>
    </source>
</evidence>
<dbReference type="Proteomes" id="UP000838324">
    <property type="component" value="Unassembled WGS sequence"/>
</dbReference>
<protein>
    <recommendedName>
        <fullName evidence="3">SLH domain-containing protein</fullName>
    </recommendedName>
</protein>
<evidence type="ECO:0000256" key="2">
    <source>
        <dbReference type="SAM" id="SignalP"/>
    </source>
</evidence>
<keyword evidence="5" id="KW-1185">Reference proteome</keyword>
<feature type="region of interest" description="Disordered" evidence="1">
    <location>
        <begin position="117"/>
        <end position="192"/>
    </location>
</feature>
<sequence length="612" mass="61481">MKLRMLSMTLIVALCISLVPAAVFAASAAVTLNPVASVETGGTVVITGTSTLDEVIIQVLRPVKSTVFYDIVQVSGGKFSSSFTLGKAEAAGTYKVTAGQANQVATADLIVKTAATGTGSGDGNGAGNGGGTGSGGGTDTGGETGGGTDTGSGTGSGTGNGTGTVTAGSGSVATGTITTPGTPITPPATNAVPVKVDTGKNTAVTAVSAKGVITATVTQDAAALAEALTAAAKQDNHGAAPIVFIAYNNHAGEGVQFKLPASVLAAAALNAPNTIISLQTNDGEYSLPLSVLNFAAVAQSLSTATADLSIQVNISPAASDLNSKIQRNAQGIAASQTGAAIEFSVTASGNGTTIELNHFGSTYLERSMVITAPVDKNRATVVLYDDSTGQFSFVPAVFNKQANGSTKVTFKRNGNSIYTVLTASRTFGDISKHWARADIELLASKLIVNGSTASEFAPDSSITRAEFAALLVRSLGLTPVAAPAAFTDVKEGDWYAGSIGAAVQAKLVEGFQDNSFRPSETITREQMAVMISRAIGAAGKANSAAGNPNVLLAGFSDKTSIGSWAQAAVAQAVEAKIITGMTSATFVPSAKASRAQAAVMLTRLLQYTGFVN</sequence>
<proteinExistence type="predicted"/>
<dbReference type="EMBL" id="CAKMMG010000012">
    <property type="protein sequence ID" value="CAH1222747.1"/>
    <property type="molecule type" value="Genomic_DNA"/>
</dbReference>
<feature type="compositionally biased region" description="Low complexity" evidence="1">
    <location>
        <begin position="163"/>
        <end position="182"/>
    </location>
</feature>
<evidence type="ECO:0000313" key="5">
    <source>
        <dbReference type="Proteomes" id="UP000838324"/>
    </source>
</evidence>
<evidence type="ECO:0000313" key="4">
    <source>
        <dbReference type="EMBL" id="CAH1222747.1"/>
    </source>
</evidence>
<evidence type="ECO:0000259" key="3">
    <source>
        <dbReference type="PROSITE" id="PS51272"/>
    </source>
</evidence>
<feature type="domain" description="SLH" evidence="3">
    <location>
        <begin position="422"/>
        <end position="481"/>
    </location>
</feature>
<gene>
    <name evidence="4" type="ORF">PAECIP111892_05195</name>
</gene>
<dbReference type="PROSITE" id="PS51272">
    <property type="entry name" value="SLH"/>
    <property type="match status" value="3"/>
</dbReference>
<feature type="domain" description="SLH" evidence="3">
    <location>
        <begin position="482"/>
        <end position="545"/>
    </location>
</feature>